<dbReference type="InterPro" id="IPR036938">
    <property type="entry name" value="PAP2/HPO_sf"/>
</dbReference>
<dbReference type="PANTHER" id="PTHR14969">
    <property type="entry name" value="SPHINGOSINE-1-PHOSPHATE PHOSPHOHYDROLASE"/>
    <property type="match status" value="1"/>
</dbReference>
<dbReference type="Pfam" id="PF01569">
    <property type="entry name" value="PAP2"/>
    <property type="match status" value="1"/>
</dbReference>
<name>A0A4S4A4N3_9FLAO</name>
<evidence type="ECO:0000313" key="4">
    <source>
        <dbReference type="Proteomes" id="UP000307507"/>
    </source>
</evidence>
<feature type="transmembrane region" description="Helical" evidence="1">
    <location>
        <begin position="210"/>
        <end position="231"/>
    </location>
</feature>
<dbReference type="AlphaFoldDB" id="A0A4S4A4N3"/>
<keyword evidence="1" id="KW-1133">Transmembrane helix</keyword>
<keyword evidence="4" id="KW-1185">Reference proteome</keyword>
<evidence type="ECO:0000313" key="3">
    <source>
        <dbReference type="EMBL" id="THF53441.1"/>
    </source>
</evidence>
<dbReference type="InterPro" id="IPR000326">
    <property type="entry name" value="PAP2/HPO"/>
</dbReference>
<dbReference type="Gene3D" id="1.20.144.10">
    <property type="entry name" value="Phosphatidic acid phosphatase type 2/haloperoxidase"/>
    <property type="match status" value="1"/>
</dbReference>
<gene>
    <name evidence="3" type="ORF">E6C50_04345</name>
</gene>
<keyword evidence="1" id="KW-0812">Transmembrane</keyword>
<evidence type="ECO:0000259" key="2">
    <source>
        <dbReference type="SMART" id="SM00014"/>
    </source>
</evidence>
<dbReference type="EMBL" id="SSNZ01000001">
    <property type="protein sequence ID" value="THF53441.1"/>
    <property type="molecule type" value="Genomic_DNA"/>
</dbReference>
<sequence length="266" mass="30040">MIQNIRKTTLLLMILFWGNTFFGATESDAYRFTVCNPDTTVIVKKADPVYQFSTKKMIIPAVFITYGLLSLMVEDIKNINNSTQFEVSEHAPKHIVYDNYTQYAPAAAVYALNLFGVEGKHNLRDRTIIYATSQLITGAIIMPVKYLVKEERPDKTNNLSFPSGHTATAFSSAHFMFREYEDKSLWLALSGYPLAAFTGIYRILNDKHWVGDVITGAGIGILSTELAYWLFPKIDHLLKGKGQKTSTLVYPFYQSNNVGVGFTRKF</sequence>
<dbReference type="CDD" id="cd03394">
    <property type="entry name" value="PAP2_like_5"/>
    <property type="match status" value="1"/>
</dbReference>
<dbReference type="SMART" id="SM00014">
    <property type="entry name" value="acidPPc"/>
    <property type="match status" value="1"/>
</dbReference>
<organism evidence="3 4">
    <name type="scientific">Flavobacterium supellecticarium</name>
    <dbReference type="NCBI Taxonomy" id="2565924"/>
    <lineage>
        <taxon>Bacteria</taxon>
        <taxon>Pseudomonadati</taxon>
        <taxon>Bacteroidota</taxon>
        <taxon>Flavobacteriia</taxon>
        <taxon>Flavobacteriales</taxon>
        <taxon>Flavobacteriaceae</taxon>
        <taxon>Flavobacterium</taxon>
    </lineage>
</organism>
<proteinExistence type="predicted"/>
<dbReference type="PANTHER" id="PTHR14969:SF13">
    <property type="entry name" value="AT30094P"/>
    <property type="match status" value="1"/>
</dbReference>
<dbReference type="Proteomes" id="UP000307507">
    <property type="component" value="Unassembled WGS sequence"/>
</dbReference>
<evidence type="ECO:0000256" key="1">
    <source>
        <dbReference type="SAM" id="Phobius"/>
    </source>
</evidence>
<accession>A0A4S4A4N3</accession>
<dbReference type="RefSeq" id="WP_136401964.1">
    <property type="nucleotide sequence ID" value="NZ_SSNZ01000001.1"/>
</dbReference>
<comment type="caution">
    <text evidence="3">The sequence shown here is derived from an EMBL/GenBank/DDBJ whole genome shotgun (WGS) entry which is preliminary data.</text>
</comment>
<dbReference type="SUPFAM" id="SSF48317">
    <property type="entry name" value="Acid phosphatase/Vanadium-dependent haloperoxidase"/>
    <property type="match status" value="1"/>
</dbReference>
<reference evidence="3 4" key="1">
    <citation type="submission" date="2019-04" db="EMBL/GenBank/DDBJ databases">
        <title>Flavobacterium sp. nov. isolated from construction timber.</title>
        <authorList>
            <person name="Lin S.-Y."/>
            <person name="Chang C.-T."/>
            <person name="Young C.-C."/>
        </authorList>
    </citation>
    <scope>NUCLEOTIDE SEQUENCE [LARGE SCALE GENOMIC DNA]</scope>
    <source>
        <strain evidence="3 4">CC-CTC003</strain>
    </source>
</reference>
<feature type="transmembrane region" description="Helical" evidence="1">
    <location>
        <begin position="185"/>
        <end position="204"/>
    </location>
</feature>
<keyword evidence="1" id="KW-0472">Membrane</keyword>
<dbReference type="OrthoDB" id="9773582at2"/>
<protein>
    <submittedName>
        <fullName evidence="3">Phosphatase PAP2 family protein</fullName>
    </submittedName>
</protein>
<feature type="domain" description="Phosphatidic acid phosphatase type 2/haloperoxidase" evidence="2">
    <location>
        <begin position="127"/>
        <end position="228"/>
    </location>
</feature>